<keyword evidence="4 7" id="KW-0863">Zinc-finger</keyword>
<feature type="domain" description="C2H2-type" evidence="9">
    <location>
        <begin position="245"/>
        <end position="272"/>
    </location>
</feature>
<evidence type="ECO:0000313" key="11">
    <source>
        <dbReference type="Proteomes" id="UP000887116"/>
    </source>
</evidence>
<comment type="subcellular location">
    <subcellularLocation>
        <location evidence="1">Nucleus</location>
    </subcellularLocation>
</comment>
<dbReference type="GO" id="GO:0000122">
    <property type="term" value="P:negative regulation of transcription by RNA polymerase II"/>
    <property type="evidence" value="ECO:0007669"/>
    <property type="project" value="UniProtKB-ARBA"/>
</dbReference>
<dbReference type="SMART" id="SM00355">
    <property type="entry name" value="ZnF_C2H2"/>
    <property type="match status" value="4"/>
</dbReference>
<feature type="domain" description="C2H2-type" evidence="9">
    <location>
        <begin position="189"/>
        <end position="216"/>
    </location>
</feature>
<evidence type="ECO:0000256" key="5">
    <source>
        <dbReference type="ARBA" id="ARBA00022833"/>
    </source>
</evidence>
<feature type="domain" description="C2H2-type" evidence="9">
    <location>
        <begin position="273"/>
        <end position="300"/>
    </location>
</feature>
<dbReference type="GO" id="GO:0045595">
    <property type="term" value="P:regulation of cell differentiation"/>
    <property type="evidence" value="ECO:0007669"/>
    <property type="project" value="UniProtKB-ARBA"/>
</dbReference>
<gene>
    <name evidence="10" type="ORF">TNCT_229312</name>
</gene>
<evidence type="ECO:0000256" key="3">
    <source>
        <dbReference type="ARBA" id="ARBA00022737"/>
    </source>
</evidence>
<comment type="caution">
    <text evidence="10">The sequence shown here is derived from an EMBL/GenBank/DDBJ whole genome shotgun (WGS) entry which is preliminary data.</text>
</comment>
<dbReference type="GO" id="GO:0005634">
    <property type="term" value="C:nucleus"/>
    <property type="evidence" value="ECO:0007669"/>
    <property type="project" value="UniProtKB-SubCell"/>
</dbReference>
<feature type="region of interest" description="Disordered" evidence="8">
    <location>
        <begin position="317"/>
        <end position="336"/>
    </location>
</feature>
<dbReference type="EMBL" id="BMAO01010380">
    <property type="protein sequence ID" value="GFQ66799.1"/>
    <property type="molecule type" value="Genomic_DNA"/>
</dbReference>
<proteinExistence type="predicted"/>
<dbReference type="InterPro" id="IPR013087">
    <property type="entry name" value="Znf_C2H2_type"/>
</dbReference>
<evidence type="ECO:0000256" key="7">
    <source>
        <dbReference type="PROSITE-ProRule" id="PRU00042"/>
    </source>
</evidence>
<evidence type="ECO:0000256" key="1">
    <source>
        <dbReference type="ARBA" id="ARBA00004123"/>
    </source>
</evidence>
<evidence type="ECO:0000256" key="4">
    <source>
        <dbReference type="ARBA" id="ARBA00022771"/>
    </source>
</evidence>
<evidence type="ECO:0000259" key="9">
    <source>
        <dbReference type="PROSITE" id="PS50157"/>
    </source>
</evidence>
<dbReference type="FunFam" id="3.30.160.60:FF:000624">
    <property type="entry name" value="zinc finger protein 697"/>
    <property type="match status" value="1"/>
</dbReference>
<feature type="domain" description="C2H2-type" evidence="9">
    <location>
        <begin position="217"/>
        <end position="244"/>
    </location>
</feature>
<dbReference type="InterPro" id="IPR050331">
    <property type="entry name" value="Zinc_finger"/>
</dbReference>
<evidence type="ECO:0000313" key="10">
    <source>
        <dbReference type="EMBL" id="GFQ66799.1"/>
    </source>
</evidence>
<dbReference type="PANTHER" id="PTHR16515:SF66">
    <property type="entry name" value="C2H2-TYPE DOMAIN-CONTAINING PROTEIN"/>
    <property type="match status" value="1"/>
</dbReference>
<dbReference type="GO" id="GO:0008270">
    <property type="term" value="F:zinc ion binding"/>
    <property type="evidence" value="ECO:0007669"/>
    <property type="project" value="UniProtKB-KW"/>
</dbReference>
<dbReference type="InterPro" id="IPR036236">
    <property type="entry name" value="Znf_C2H2_sf"/>
</dbReference>
<feature type="region of interest" description="Disordered" evidence="8">
    <location>
        <begin position="545"/>
        <end position="570"/>
    </location>
</feature>
<feature type="region of interest" description="Disordered" evidence="8">
    <location>
        <begin position="140"/>
        <end position="168"/>
    </location>
</feature>
<dbReference type="FunFam" id="3.30.160.60:FF:000912">
    <property type="entry name" value="Zinc finger protein 660"/>
    <property type="match status" value="2"/>
</dbReference>
<keyword evidence="3" id="KW-0677">Repeat</keyword>
<evidence type="ECO:0000256" key="6">
    <source>
        <dbReference type="ARBA" id="ARBA00023242"/>
    </source>
</evidence>
<dbReference type="PROSITE" id="PS00028">
    <property type="entry name" value="ZINC_FINGER_C2H2_1"/>
    <property type="match status" value="4"/>
</dbReference>
<evidence type="ECO:0000256" key="8">
    <source>
        <dbReference type="SAM" id="MobiDB-lite"/>
    </source>
</evidence>
<sequence>MRVGGGEKVAVVKCVVTVEQRRNHSQQKKHGDSASETGLLDCSVCCVLICLLWFSATGAISGQKINRNPLQPIVFIWFSGHHKNRGDLQWRSKCVSRSSMIGDAIDHDSVKAPQRQPPPFLKQEFRCSNHGGSRKKLTVAADYEGRAGGSRRSEDRQQRHQRRKRQVRYEVSGRAESCDKVGKNGEKKFSCGVCNRTFGYKHVLQNHKRTHTGEKPFECPQCNKRFTRDHHLKTHMRLHTGEKPYQCPHCDRHFVQVANLRRHLRVHTGERPYACDMCESRFSDSNQLKAHMLIHRGEKPYQCQDCLGKYRRRHHLNHHKCPKNESNMGKPRRGRRPKAYEEIPISEHEDNEEHDEELLQSDNEENIVDNHNSSSEAEQPSPEVVHPINSVVHNNNNNNNHHHNGELTNHNPLMLMSNGVITNGNRRKPSRTIRILTPQQRELFLRDKVSMQTQAIDMSLSPSNVDVQPVTVIVPNRFLSSVDGVLDLSSSRSDSEIDIIQEDAHHEDDCQCHVKNYHRRPLSQRIANQKSKILGIAAMMQPINGTGKSVHHSDDSRESHSHMNGVKHLSEDDSSLVIPLTTKKAHIATA</sequence>
<dbReference type="SUPFAM" id="SSF57667">
    <property type="entry name" value="beta-beta-alpha zinc fingers"/>
    <property type="match status" value="3"/>
</dbReference>
<keyword evidence="5" id="KW-0862">Zinc</keyword>
<feature type="region of interest" description="Disordered" evidence="8">
    <location>
        <begin position="388"/>
        <end position="410"/>
    </location>
</feature>
<dbReference type="PROSITE" id="PS50157">
    <property type="entry name" value="ZINC_FINGER_C2H2_2"/>
    <property type="match status" value="4"/>
</dbReference>
<organism evidence="10 11">
    <name type="scientific">Trichonephila clavata</name>
    <name type="common">Joro spider</name>
    <name type="synonym">Nephila clavata</name>
    <dbReference type="NCBI Taxonomy" id="2740835"/>
    <lineage>
        <taxon>Eukaryota</taxon>
        <taxon>Metazoa</taxon>
        <taxon>Ecdysozoa</taxon>
        <taxon>Arthropoda</taxon>
        <taxon>Chelicerata</taxon>
        <taxon>Arachnida</taxon>
        <taxon>Araneae</taxon>
        <taxon>Araneomorphae</taxon>
        <taxon>Entelegynae</taxon>
        <taxon>Araneoidea</taxon>
        <taxon>Nephilidae</taxon>
        <taxon>Trichonephila</taxon>
    </lineage>
</organism>
<dbReference type="Pfam" id="PF00096">
    <property type="entry name" value="zf-C2H2"/>
    <property type="match status" value="4"/>
</dbReference>
<keyword evidence="11" id="KW-1185">Reference proteome</keyword>
<dbReference type="AlphaFoldDB" id="A0A8X6K9K0"/>
<keyword evidence="2" id="KW-0479">Metal-binding</keyword>
<feature type="compositionally biased region" description="Low complexity" evidence="8">
    <location>
        <begin position="388"/>
        <end position="399"/>
    </location>
</feature>
<dbReference type="OrthoDB" id="654211at2759"/>
<dbReference type="FunFam" id="3.30.160.60:FF:000446">
    <property type="entry name" value="Zinc finger protein"/>
    <property type="match status" value="1"/>
</dbReference>
<evidence type="ECO:0000256" key="2">
    <source>
        <dbReference type="ARBA" id="ARBA00022723"/>
    </source>
</evidence>
<dbReference type="PANTHER" id="PTHR16515">
    <property type="entry name" value="PR DOMAIN ZINC FINGER PROTEIN"/>
    <property type="match status" value="1"/>
</dbReference>
<feature type="compositionally biased region" description="Basic and acidic residues" evidence="8">
    <location>
        <begin position="551"/>
        <end position="561"/>
    </location>
</feature>
<dbReference type="Proteomes" id="UP000887116">
    <property type="component" value="Unassembled WGS sequence"/>
</dbReference>
<reference evidence="10" key="1">
    <citation type="submission" date="2020-07" db="EMBL/GenBank/DDBJ databases">
        <title>Multicomponent nature underlies the extraordinary mechanical properties of spider dragline silk.</title>
        <authorList>
            <person name="Kono N."/>
            <person name="Nakamura H."/>
            <person name="Mori M."/>
            <person name="Yoshida Y."/>
            <person name="Ohtoshi R."/>
            <person name="Malay A.D."/>
            <person name="Moran D.A.P."/>
            <person name="Tomita M."/>
            <person name="Numata K."/>
            <person name="Arakawa K."/>
        </authorList>
    </citation>
    <scope>NUCLEOTIDE SEQUENCE</scope>
</reference>
<protein>
    <recommendedName>
        <fullName evidence="9">C2H2-type domain-containing protein</fullName>
    </recommendedName>
</protein>
<keyword evidence="6" id="KW-0539">Nucleus</keyword>
<name>A0A8X6K9K0_TRICU</name>
<dbReference type="Gene3D" id="3.30.160.60">
    <property type="entry name" value="Classic Zinc Finger"/>
    <property type="match status" value="5"/>
</dbReference>
<accession>A0A8X6K9K0</accession>